<evidence type="ECO:0000313" key="1">
    <source>
        <dbReference type="EMBL" id="MPM99817.1"/>
    </source>
</evidence>
<dbReference type="AlphaFoldDB" id="A0A645ECW8"/>
<organism evidence="1">
    <name type="scientific">bioreactor metagenome</name>
    <dbReference type="NCBI Taxonomy" id="1076179"/>
    <lineage>
        <taxon>unclassified sequences</taxon>
        <taxon>metagenomes</taxon>
        <taxon>ecological metagenomes</taxon>
    </lineage>
</organism>
<proteinExistence type="predicted"/>
<accession>A0A645ECW8</accession>
<reference evidence="1" key="1">
    <citation type="submission" date="2019-08" db="EMBL/GenBank/DDBJ databases">
        <authorList>
            <person name="Kucharzyk K."/>
            <person name="Murdoch R.W."/>
            <person name="Higgins S."/>
            <person name="Loffler F."/>
        </authorList>
    </citation>
    <scope>NUCLEOTIDE SEQUENCE</scope>
</reference>
<name>A0A645ECW8_9ZZZZ</name>
<sequence length="102" mass="11898">MIIYNTTFSVPTELQNKFLDFIRNEYIPVSTQNHVMKEPRLTRVFSKDDNGDASYALEFKSDTIEALEEWNKTVGRKLYFLITTRFGQNIQGFATLLQPIDL</sequence>
<protein>
    <recommendedName>
        <fullName evidence="2">DUF4286 domain-containing protein</fullName>
    </recommendedName>
</protein>
<dbReference type="InterPro" id="IPR025563">
    <property type="entry name" value="DUF4286"/>
</dbReference>
<evidence type="ECO:0008006" key="2">
    <source>
        <dbReference type="Google" id="ProtNLM"/>
    </source>
</evidence>
<gene>
    <name evidence="1" type="ORF">SDC9_147011</name>
</gene>
<dbReference type="EMBL" id="VSSQ01045891">
    <property type="protein sequence ID" value="MPM99817.1"/>
    <property type="molecule type" value="Genomic_DNA"/>
</dbReference>
<comment type="caution">
    <text evidence="1">The sequence shown here is derived from an EMBL/GenBank/DDBJ whole genome shotgun (WGS) entry which is preliminary data.</text>
</comment>
<dbReference type="Pfam" id="PF14114">
    <property type="entry name" value="DUF4286"/>
    <property type="match status" value="1"/>
</dbReference>